<evidence type="ECO:0000313" key="2">
    <source>
        <dbReference type="Proteomes" id="UP000692954"/>
    </source>
</evidence>
<name>A0A8S1PJT6_9CILI</name>
<proteinExistence type="predicted"/>
<organism evidence="1 2">
    <name type="scientific">Paramecium sonneborni</name>
    <dbReference type="NCBI Taxonomy" id="65129"/>
    <lineage>
        <taxon>Eukaryota</taxon>
        <taxon>Sar</taxon>
        <taxon>Alveolata</taxon>
        <taxon>Ciliophora</taxon>
        <taxon>Intramacronucleata</taxon>
        <taxon>Oligohymenophorea</taxon>
        <taxon>Peniculida</taxon>
        <taxon>Parameciidae</taxon>
        <taxon>Paramecium</taxon>
    </lineage>
</organism>
<accession>A0A8S1PJT6</accession>
<gene>
    <name evidence="1" type="ORF">PSON_ATCC_30995.1.T0800088</name>
</gene>
<evidence type="ECO:0000313" key="1">
    <source>
        <dbReference type="EMBL" id="CAD8103425.1"/>
    </source>
</evidence>
<dbReference type="AlphaFoldDB" id="A0A8S1PJT6"/>
<sequence length="111" mass="13675">MIEKMIKLLIKYQIKNLIQKMNIMELIQKILKEERALKLFIVIIFMILLIQLKKTQNYSKFSINRILLQNIMLMNQIELRQRLQQFKQHLMDEQDLSLQCQTHFYQKQHQN</sequence>
<keyword evidence="2" id="KW-1185">Reference proteome</keyword>
<comment type="caution">
    <text evidence="1">The sequence shown here is derived from an EMBL/GenBank/DDBJ whole genome shotgun (WGS) entry which is preliminary data.</text>
</comment>
<dbReference type="EMBL" id="CAJJDN010000080">
    <property type="protein sequence ID" value="CAD8103425.1"/>
    <property type="molecule type" value="Genomic_DNA"/>
</dbReference>
<protein>
    <submittedName>
        <fullName evidence="1">Uncharacterized protein</fullName>
    </submittedName>
</protein>
<reference evidence="1" key="1">
    <citation type="submission" date="2021-01" db="EMBL/GenBank/DDBJ databases">
        <authorList>
            <consortium name="Genoscope - CEA"/>
            <person name="William W."/>
        </authorList>
    </citation>
    <scope>NUCLEOTIDE SEQUENCE</scope>
</reference>
<dbReference type="Proteomes" id="UP000692954">
    <property type="component" value="Unassembled WGS sequence"/>
</dbReference>